<evidence type="ECO:0000313" key="2">
    <source>
        <dbReference type="EMBL" id="CAB1441121.1"/>
    </source>
</evidence>
<feature type="compositionally biased region" description="Low complexity" evidence="1">
    <location>
        <begin position="15"/>
        <end position="25"/>
    </location>
</feature>
<feature type="region of interest" description="Disordered" evidence="1">
    <location>
        <begin position="61"/>
        <end position="81"/>
    </location>
</feature>
<keyword evidence="3" id="KW-1185">Reference proteome</keyword>
<feature type="region of interest" description="Disordered" evidence="1">
    <location>
        <begin position="1"/>
        <end position="25"/>
    </location>
</feature>
<dbReference type="EMBL" id="CADEAL010002569">
    <property type="protein sequence ID" value="CAB1441121.1"/>
    <property type="molecule type" value="Genomic_DNA"/>
</dbReference>
<proteinExistence type="predicted"/>
<protein>
    <submittedName>
        <fullName evidence="2">Uncharacterized protein</fullName>
    </submittedName>
</protein>
<organism evidence="2 3">
    <name type="scientific">Pleuronectes platessa</name>
    <name type="common">European plaice</name>
    <dbReference type="NCBI Taxonomy" id="8262"/>
    <lineage>
        <taxon>Eukaryota</taxon>
        <taxon>Metazoa</taxon>
        <taxon>Chordata</taxon>
        <taxon>Craniata</taxon>
        <taxon>Vertebrata</taxon>
        <taxon>Euteleostomi</taxon>
        <taxon>Actinopterygii</taxon>
        <taxon>Neopterygii</taxon>
        <taxon>Teleostei</taxon>
        <taxon>Neoteleostei</taxon>
        <taxon>Acanthomorphata</taxon>
        <taxon>Carangaria</taxon>
        <taxon>Pleuronectiformes</taxon>
        <taxon>Pleuronectoidei</taxon>
        <taxon>Pleuronectidae</taxon>
        <taxon>Pleuronectes</taxon>
    </lineage>
</organism>
<evidence type="ECO:0000313" key="3">
    <source>
        <dbReference type="Proteomes" id="UP001153269"/>
    </source>
</evidence>
<gene>
    <name evidence="2" type="ORF">PLEPLA_LOCUS28906</name>
</gene>
<reference evidence="2" key="1">
    <citation type="submission" date="2020-03" db="EMBL/GenBank/DDBJ databases">
        <authorList>
            <person name="Weist P."/>
        </authorList>
    </citation>
    <scope>NUCLEOTIDE SEQUENCE</scope>
</reference>
<feature type="compositionally biased region" description="Polar residues" evidence="1">
    <location>
        <begin position="1"/>
        <end position="14"/>
    </location>
</feature>
<dbReference type="Proteomes" id="UP001153269">
    <property type="component" value="Unassembled WGS sequence"/>
</dbReference>
<feature type="compositionally biased region" description="Basic and acidic residues" evidence="1">
    <location>
        <begin position="62"/>
        <end position="71"/>
    </location>
</feature>
<evidence type="ECO:0000256" key="1">
    <source>
        <dbReference type="SAM" id="MobiDB-lite"/>
    </source>
</evidence>
<dbReference type="AlphaFoldDB" id="A0A9N7V2X7"/>
<accession>A0A9N7V2X7</accession>
<sequence>MHPLRDSNTLKQQRSSVLSEAWSSASSAPCLLQRLPGEAVRRSGFPLSGLERLACVISPAPKRTEEKERQRNGYWILPHRK</sequence>
<comment type="caution">
    <text evidence="2">The sequence shown here is derived from an EMBL/GenBank/DDBJ whole genome shotgun (WGS) entry which is preliminary data.</text>
</comment>
<name>A0A9N7V2X7_PLEPL</name>